<reference evidence="1 2" key="1">
    <citation type="submission" date="2019-07" db="EMBL/GenBank/DDBJ databases">
        <title>De Novo Assembly of kiwifruit Actinidia rufa.</title>
        <authorList>
            <person name="Sugita-Konishi S."/>
            <person name="Sato K."/>
            <person name="Mori E."/>
            <person name="Abe Y."/>
            <person name="Kisaki G."/>
            <person name="Hamano K."/>
            <person name="Suezawa K."/>
            <person name="Otani M."/>
            <person name="Fukuda T."/>
            <person name="Manabe T."/>
            <person name="Gomi K."/>
            <person name="Tabuchi M."/>
            <person name="Akimitsu K."/>
            <person name="Kataoka I."/>
        </authorList>
    </citation>
    <scope>NUCLEOTIDE SEQUENCE [LARGE SCALE GENOMIC DNA]</scope>
    <source>
        <strain evidence="2">cv. Fuchu</strain>
    </source>
</reference>
<name>A0A7J0EW83_9ERIC</name>
<sequence>MNLLSDFPTAAATIVFKQRARQHTYQFLMGLKSEYESLRIQILNTSPLPSLYEAFAIIDGDERRRRLIQVSSTTSSGPLPIADQMAFAAFSGSSPRYSGGRPICSYYENTGHIREQCFKLHPKLREQFSKRKGKGHPCTATAADVVCTTSFSGSNATTISANLNGLPCPIPLFEFSQVQVAQGCQNRDPTLDRFGDLSDRIVGSDRGS</sequence>
<dbReference type="EMBL" id="BJWL01000007">
    <property type="protein sequence ID" value="GFY90741.1"/>
    <property type="molecule type" value="Genomic_DNA"/>
</dbReference>
<accession>A0A7J0EW83</accession>
<keyword evidence="2" id="KW-1185">Reference proteome</keyword>
<dbReference type="OrthoDB" id="1724808at2759"/>
<proteinExistence type="predicted"/>
<organism evidence="1 2">
    <name type="scientific">Actinidia rufa</name>
    <dbReference type="NCBI Taxonomy" id="165716"/>
    <lineage>
        <taxon>Eukaryota</taxon>
        <taxon>Viridiplantae</taxon>
        <taxon>Streptophyta</taxon>
        <taxon>Embryophyta</taxon>
        <taxon>Tracheophyta</taxon>
        <taxon>Spermatophyta</taxon>
        <taxon>Magnoliopsida</taxon>
        <taxon>eudicotyledons</taxon>
        <taxon>Gunneridae</taxon>
        <taxon>Pentapetalae</taxon>
        <taxon>asterids</taxon>
        <taxon>Ericales</taxon>
        <taxon>Actinidiaceae</taxon>
        <taxon>Actinidia</taxon>
    </lineage>
</organism>
<evidence type="ECO:0000313" key="1">
    <source>
        <dbReference type="EMBL" id="GFY90741.1"/>
    </source>
</evidence>
<dbReference type="Proteomes" id="UP000585474">
    <property type="component" value="Unassembled WGS sequence"/>
</dbReference>
<evidence type="ECO:0000313" key="2">
    <source>
        <dbReference type="Proteomes" id="UP000585474"/>
    </source>
</evidence>
<dbReference type="PANTHER" id="PTHR34222">
    <property type="entry name" value="GAG_PRE-INTEGRS DOMAIN-CONTAINING PROTEIN"/>
    <property type="match status" value="1"/>
</dbReference>
<comment type="caution">
    <text evidence="1">The sequence shown here is derived from an EMBL/GenBank/DDBJ whole genome shotgun (WGS) entry which is preliminary data.</text>
</comment>
<protein>
    <submittedName>
        <fullName evidence="1">Uncharacterized protein</fullName>
    </submittedName>
</protein>
<gene>
    <name evidence="1" type="ORF">Acr_07g0009380</name>
</gene>
<dbReference type="AlphaFoldDB" id="A0A7J0EW83"/>
<dbReference type="PANTHER" id="PTHR34222:SF100">
    <property type="entry name" value="CCHC-TYPE DOMAIN-CONTAINING PROTEIN"/>
    <property type="match status" value="1"/>
</dbReference>